<evidence type="ECO:0000256" key="5">
    <source>
        <dbReference type="SAM" id="MobiDB-lite"/>
    </source>
</evidence>
<accession>A0A6J4TQN5</accession>
<evidence type="ECO:0000256" key="4">
    <source>
        <dbReference type="ARBA" id="ARBA00023136"/>
    </source>
</evidence>
<keyword evidence="6" id="KW-0482">Metalloprotease</keyword>
<evidence type="ECO:0000313" key="6">
    <source>
        <dbReference type="EMBL" id="CAA9529282.1"/>
    </source>
</evidence>
<gene>
    <name evidence="6" type="ORF">AVDCRST_MAG85-3522</name>
</gene>
<proteinExistence type="predicted"/>
<dbReference type="PANTHER" id="PTHR30168:SF0">
    <property type="entry name" value="INNER MEMBRANE PROTEIN"/>
    <property type="match status" value="1"/>
</dbReference>
<evidence type="ECO:0000256" key="2">
    <source>
        <dbReference type="ARBA" id="ARBA00022692"/>
    </source>
</evidence>
<keyword evidence="4" id="KW-0472">Membrane</keyword>
<dbReference type="GO" id="GO:0016020">
    <property type="term" value="C:membrane"/>
    <property type="evidence" value="ECO:0007669"/>
    <property type="project" value="UniProtKB-SubCell"/>
</dbReference>
<dbReference type="EMBL" id="CADCVT010000390">
    <property type="protein sequence ID" value="CAA9529282.1"/>
    <property type="molecule type" value="Genomic_DNA"/>
</dbReference>
<organism evidence="6">
    <name type="scientific">uncultured Solirubrobacteraceae bacterium</name>
    <dbReference type="NCBI Taxonomy" id="1162706"/>
    <lineage>
        <taxon>Bacteria</taxon>
        <taxon>Bacillati</taxon>
        <taxon>Actinomycetota</taxon>
        <taxon>Thermoleophilia</taxon>
        <taxon>Solirubrobacterales</taxon>
        <taxon>Solirubrobacteraceae</taxon>
        <taxon>environmental samples</taxon>
    </lineage>
</organism>
<comment type="subcellular location">
    <subcellularLocation>
        <location evidence="1">Membrane</location>
        <topology evidence="1">Single-pass membrane protein</topology>
    </subcellularLocation>
</comment>
<dbReference type="GO" id="GO:0006508">
    <property type="term" value="P:proteolysis"/>
    <property type="evidence" value="ECO:0007669"/>
    <property type="project" value="UniProtKB-KW"/>
</dbReference>
<evidence type="ECO:0000256" key="1">
    <source>
        <dbReference type="ARBA" id="ARBA00004167"/>
    </source>
</evidence>
<feature type="region of interest" description="Disordered" evidence="5">
    <location>
        <begin position="173"/>
        <end position="203"/>
    </location>
</feature>
<dbReference type="GO" id="GO:0008237">
    <property type="term" value="F:metallopeptidase activity"/>
    <property type="evidence" value="ECO:0007669"/>
    <property type="project" value="UniProtKB-KW"/>
</dbReference>
<reference evidence="6" key="1">
    <citation type="submission" date="2020-02" db="EMBL/GenBank/DDBJ databases">
        <authorList>
            <person name="Meier V. D."/>
        </authorList>
    </citation>
    <scope>NUCLEOTIDE SEQUENCE</scope>
    <source>
        <strain evidence="6">AVDCRST_MAG85</strain>
    </source>
</reference>
<dbReference type="PANTHER" id="PTHR30168">
    <property type="entry name" value="PUTATIVE MEMBRANE PROTEIN YPFJ"/>
    <property type="match status" value="1"/>
</dbReference>
<keyword evidence="6" id="KW-0378">Hydrolase</keyword>
<keyword evidence="6" id="KW-0645">Protease</keyword>
<dbReference type="Pfam" id="PF04228">
    <property type="entry name" value="Zn_peptidase"/>
    <property type="match status" value="1"/>
</dbReference>
<dbReference type="InterPro" id="IPR007343">
    <property type="entry name" value="Uncharacterised_pept_Zn_put"/>
</dbReference>
<keyword evidence="2" id="KW-0812">Transmembrane</keyword>
<keyword evidence="3" id="KW-1133">Transmembrane helix</keyword>
<name>A0A6J4TQN5_9ACTN</name>
<dbReference type="AlphaFoldDB" id="A0A6J4TQN5"/>
<sequence length="203" mass="22519">MLAAVFFWPDPPDPLEVEAAFPASVVAPRAPVPAGSEDRDQRSRNIVDAVDTMWRRIFRDAGARYERPKVGFFSGSDEKICGAETDRDDLAGLYCPSDRKIWLSRRAQAELNDLDWQYVVAHEVGHHVQKLRDTVGDLEPYRVAHELQADCYAGVWAAAVGAPEPSTALYTVDDGTHGTPGQQQDWLRRGRSTRRPGACASRG</sequence>
<evidence type="ECO:0000256" key="3">
    <source>
        <dbReference type="ARBA" id="ARBA00022989"/>
    </source>
</evidence>
<protein>
    <submittedName>
        <fullName evidence="6">YpfJ protein, zinc metalloprotease superfamily</fullName>
    </submittedName>
</protein>